<dbReference type="SUPFAM" id="SSF48264">
    <property type="entry name" value="Cytochrome P450"/>
    <property type="match status" value="1"/>
</dbReference>
<dbReference type="AlphaFoldDB" id="A0A1X6MYT2"/>
<dbReference type="Proteomes" id="UP000194127">
    <property type="component" value="Unassembled WGS sequence"/>
</dbReference>
<evidence type="ECO:0000256" key="10">
    <source>
        <dbReference type="ARBA" id="ARBA00023004"/>
    </source>
</evidence>
<evidence type="ECO:0000256" key="8">
    <source>
        <dbReference type="ARBA" id="ARBA00022989"/>
    </source>
</evidence>
<dbReference type="GO" id="GO:0016705">
    <property type="term" value="F:oxidoreductase activity, acting on paired donors, with incorporation or reduction of molecular oxygen"/>
    <property type="evidence" value="ECO:0007669"/>
    <property type="project" value="InterPro"/>
</dbReference>
<dbReference type="OrthoDB" id="2789670at2759"/>
<dbReference type="PANTHER" id="PTHR46300:SF7">
    <property type="entry name" value="P450, PUTATIVE (EUROFUNG)-RELATED"/>
    <property type="match status" value="1"/>
</dbReference>
<reference evidence="14 15" key="1">
    <citation type="submission" date="2017-04" db="EMBL/GenBank/DDBJ databases">
        <title>Genome Sequence of the Model Brown-Rot Fungus Postia placenta SB12.</title>
        <authorList>
            <consortium name="DOE Joint Genome Institute"/>
            <person name="Gaskell J."/>
            <person name="Kersten P."/>
            <person name="Larrondo L.F."/>
            <person name="Canessa P."/>
            <person name="Martinez D."/>
            <person name="Hibbett D."/>
            <person name="Schmoll M."/>
            <person name="Kubicek C.P."/>
            <person name="Martinez A.T."/>
            <person name="Yadav J."/>
            <person name="Master E."/>
            <person name="Magnuson J.K."/>
            <person name="James T."/>
            <person name="Yaver D."/>
            <person name="Berka R."/>
            <person name="Labutti K."/>
            <person name="Lipzen A."/>
            <person name="Aerts A."/>
            <person name="Barry K."/>
            <person name="Henrissat B."/>
            <person name="Blanchette R."/>
            <person name="Grigoriev I."/>
            <person name="Cullen D."/>
        </authorList>
    </citation>
    <scope>NUCLEOTIDE SEQUENCE [LARGE SCALE GENOMIC DNA]</scope>
    <source>
        <strain evidence="14 15">MAD-698-R-SB12</strain>
    </source>
</reference>
<evidence type="ECO:0000256" key="2">
    <source>
        <dbReference type="ARBA" id="ARBA00004167"/>
    </source>
</evidence>
<keyword evidence="13" id="KW-0732">Signal</keyword>
<dbReference type="EMBL" id="KZ110598">
    <property type="protein sequence ID" value="OSX61524.1"/>
    <property type="molecule type" value="Genomic_DNA"/>
</dbReference>
<comment type="similarity">
    <text evidence="4">Belongs to the cytochrome P450 family.</text>
</comment>
<keyword evidence="8" id="KW-1133">Transmembrane helix</keyword>
<dbReference type="GO" id="GO:0016020">
    <property type="term" value="C:membrane"/>
    <property type="evidence" value="ECO:0007669"/>
    <property type="project" value="UniProtKB-SubCell"/>
</dbReference>
<protein>
    <recommendedName>
        <fullName evidence="16">Cytochrome P450</fullName>
    </recommendedName>
</protein>
<name>A0A1X6MYT2_9APHY</name>
<feature type="signal peptide" evidence="13">
    <location>
        <begin position="1"/>
        <end position="22"/>
    </location>
</feature>
<evidence type="ECO:0000256" key="6">
    <source>
        <dbReference type="ARBA" id="ARBA00022692"/>
    </source>
</evidence>
<evidence type="ECO:0000256" key="13">
    <source>
        <dbReference type="SAM" id="SignalP"/>
    </source>
</evidence>
<organism evidence="14 15">
    <name type="scientific">Postia placenta MAD-698-R-SB12</name>
    <dbReference type="NCBI Taxonomy" id="670580"/>
    <lineage>
        <taxon>Eukaryota</taxon>
        <taxon>Fungi</taxon>
        <taxon>Dikarya</taxon>
        <taxon>Basidiomycota</taxon>
        <taxon>Agaricomycotina</taxon>
        <taxon>Agaricomycetes</taxon>
        <taxon>Polyporales</taxon>
        <taxon>Adustoporiaceae</taxon>
        <taxon>Rhodonia</taxon>
    </lineage>
</organism>
<evidence type="ECO:0000256" key="3">
    <source>
        <dbReference type="ARBA" id="ARBA00005179"/>
    </source>
</evidence>
<keyword evidence="10" id="KW-0408">Iron</keyword>
<keyword evidence="6" id="KW-0812">Transmembrane</keyword>
<evidence type="ECO:0000256" key="1">
    <source>
        <dbReference type="ARBA" id="ARBA00001971"/>
    </source>
</evidence>
<evidence type="ECO:0000313" key="15">
    <source>
        <dbReference type="Proteomes" id="UP000194127"/>
    </source>
</evidence>
<dbReference type="InterPro" id="IPR001128">
    <property type="entry name" value="Cyt_P450"/>
</dbReference>
<gene>
    <name evidence="14" type="ORF">POSPLADRAFT_1046859</name>
</gene>
<evidence type="ECO:0008006" key="16">
    <source>
        <dbReference type="Google" id="ProtNLM"/>
    </source>
</evidence>
<accession>A0A1X6MYT2</accession>
<comment type="cofactor">
    <cofactor evidence="1">
        <name>heme</name>
        <dbReference type="ChEBI" id="CHEBI:30413"/>
    </cofactor>
</comment>
<dbReference type="STRING" id="670580.A0A1X6MYT2"/>
<evidence type="ECO:0000256" key="5">
    <source>
        <dbReference type="ARBA" id="ARBA00022617"/>
    </source>
</evidence>
<evidence type="ECO:0000256" key="9">
    <source>
        <dbReference type="ARBA" id="ARBA00023002"/>
    </source>
</evidence>
<keyword evidence="5" id="KW-0349">Heme</keyword>
<dbReference type="InterPro" id="IPR036396">
    <property type="entry name" value="Cyt_P450_sf"/>
</dbReference>
<keyword evidence="15" id="KW-1185">Reference proteome</keyword>
<evidence type="ECO:0000256" key="7">
    <source>
        <dbReference type="ARBA" id="ARBA00022723"/>
    </source>
</evidence>
<dbReference type="GO" id="GO:0020037">
    <property type="term" value="F:heme binding"/>
    <property type="evidence" value="ECO:0007669"/>
    <property type="project" value="InterPro"/>
</dbReference>
<dbReference type="GO" id="GO:0005506">
    <property type="term" value="F:iron ion binding"/>
    <property type="evidence" value="ECO:0007669"/>
    <property type="project" value="InterPro"/>
</dbReference>
<dbReference type="InterPro" id="IPR002401">
    <property type="entry name" value="Cyt_P450_E_grp-I"/>
</dbReference>
<evidence type="ECO:0000256" key="11">
    <source>
        <dbReference type="ARBA" id="ARBA00023033"/>
    </source>
</evidence>
<dbReference type="PRINTS" id="PR00463">
    <property type="entry name" value="EP450I"/>
</dbReference>
<evidence type="ECO:0000256" key="12">
    <source>
        <dbReference type="ARBA" id="ARBA00023136"/>
    </source>
</evidence>
<dbReference type="GO" id="GO:0004497">
    <property type="term" value="F:monooxygenase activity"/>
    <property type="evidence" value="ECO:0007669"/>
    <property type="project" value="UniProtKB-KW"/>
</dbReference>
<proteinExistence type="inferred from homology"/>
<feature type="chain" id="PRO_5010875329" description="Cytochrome P450" evidence="13">
    <location>
        <begin position="23"/>
        <end position="478"/>
    </location>
</feature>
<dbReference type="RefSeq" id="XP_024338318.1">
    <property type="nucleotide sequence ID" value="XM_024479140.1"/>
</dbReference>
<comment type="subcellular location">
    <subcellularLocation>
        <location evidence="2">Membrane</location>
        <topology evidence="2">Single-pass membrane protein</topology>
    </subcellularLocation>
</comment>
<evidence type="ECO:0000256" key="4">
    <source>
        <dbReference type="ARBA" id="ARBA00010617"/>
    </source>
</evidence>
<dbReference type="GeneID" id="36324090"/>
<keyword evidence="11" id="KW-0503">Monooxygenase</keyword>
<dbReference type="PANTHER" id="PTHR46300">
    <property type="entry name" value="P450, PUTATIVE (EUROFUNG)-RELATED-RELATED"/>
    <property type="match status" value="1"/>
</dbReference>
<keyword evidence="12" id="KW-0472">Membrane</keyword>
<keyword evidence="7" id="KW-0479">Metal-binding</keyword>
<dbReference type="InterPro" id="IPR050364">
    <property type="entry name" value="Cytochrome_P450_fung"/>
</dbReference>
<keyword evidence="9" id="KW-0560">Oxidoreductase</keyword>
<sequence>MWGLIVSLSVLCLVVVIFKTSSKRPPLPPGPKAKFWTGNAHQLPTTEPWLTYAVLSQMHGPVVYFRVHGRRMHVLNTLKVALDLLESRVSLYSDRPMAWMYKELVGRELAVFNISVKHPRFKIYRKLLQSGLNQRATRTYRAIQEEETRTLFLELARSPEQFVSHIRRNAGAVILKVAYGWTVAENDDDFVLLMEESIKVHAEIVKPGRWLVDTYPILRFVPKWFPFANFHRQAEIYRKEFSRIDAVPHAWAKEQIESGHYLDSFVSLNLRPDDGHIPDPEEENMFKWCSSALYAGGADTVVGVVTTFFLLSLHRQVQRRAQAEIDRVVGNMLPSIDDEPHLPYVSALLKEVLRWAPVPPLGLPHRVVEDDSYNGYWIPKGTTVYANIWSSSHSGLCLLRVPNRSEIHANTFSDLAAESAQVLTSLKCPLSWSFRTFLPHSTSRKLLTAPVGRLSLKSPSILPSQGSLDSENGADTLA</sequence>
<dbReference type="Pfam" id="PF00067">
    <property type="entry name" value="p450"/>
    <property type="match status" value="1"/>
</dbReference>
<comment type="pathway">
    <text evidence="3">Secondary metabolite biosynthesis.</text>
</comment>
<dbReference type="Gene3D" id="1.10.630.10">
    <property type="entry name" value="Cytochrome P450"/>
    <property type="match status" value="1"/>
</dbReference>
<evidence type="ECO:0000313" key="14">
    <source>
        <dbReference type="EMBL" id="OSX61524.1"/>
    </source>
</evidence>